<name>A0A448WYT5_9PLAT</name>
<evidence type="ECO:0000256" key="1">
    <source>
        <dbReference type="SAM" id="MobiDB-lite"/>
    </source>
</evidence>
<reference evidence="2" key="1">
    <citation type="submission" date="2018-11" db="EMBL/GenBank/DDBJ databases">
        <authorList>
            <consortium name="Pathogen Informatics"/>
        </authorList>
    </citation>
    <scope>NUCLEOTIDE SEQUENCE</scope>
</reference>
<organism evidence="2 3">
    <name type="scientific">Protopolystoma xenopodis</name>
    <dbReference type="NCBI Taxonomy" id="117903"/>
    <lineage>
        <taxon>Eukaryota</taxon>
        <taxon>Metazoa</taxon>
        <taxon>Spiralia</taxon>
        <taxon>Lophotrochozoa</taxon>
        <taxon>Platyhelminthes</taxon>
        <taxon>Monogenea</taxon>
        <taxon>Polyopisthocotylea</taxon>
        <taxon>Polystomatidea</taxon>
        <taxon>Polystomatidae</taxon>
        <taxon>Protopolystoma</taxon>
    </lineage>
</organism>
<keyword evidence="3" id="KW-1185">Reference proteome</keyword>
<evidence type="ECO:0000313" key="3">
    <source>
        <dbReference type="Proteomes" id="UP000784294"/>
    </source>
</evidence>
<sequence length="58" mass="6609">MGSTDEVGEDKSHLALVVEPLIDKMLELYREGMLCEHKASRTHGHSQPPQTRVEMQVY</sequence>
<gene>
    <name evidence="2" type="ORF">PXEA_LOCUS17085</name>
</gene>
<dbReference type="EMBL" id="CAAALY010063022">
    <property type="protein sequence ID" value="VEL23645.1"/>
    <property type="molecule type" value="Genomic_DNA"/>
</dbReference>
<dbReference type="Proteomes" id="UP000784294">
    <property type="component" value="Unassembled WGS sequence"/>
</dbReference>
<protein>
    <submittedName>
        <fullName evidence="2">Uncharacterized protein</fullName>
    </submittedName>
</protein>
<evidence type="ECO:0000313" key="2">
    <source>
        <dbReference type="EMBL" id="VEL23645.1"/>
    </source>
</evidence>
<proteinExistence type="predicted"/>
<accession>A0A448WYT5</accession>
<feature type="region of interest" description="Disordered" evidence="1">
    <location>
        <begin position="39"/>
        <end position="58"/>
    </location>
</feature>
<dbReference type="AlphaFoldDB" id="A0A448WYT5"/>
<comment type="caution">
    <text evidence="2">The sequence shown here is derived from an EMBL/GenBank/DDBJ whole genome shotgun (WGS) entry which is preliminary data.</text>
</comment>